<reference evidence="2" key="1">
    <citation type="submission" date="2010-08" db="EMBL/GenBank/DDBJ databases">
        <authorList>
            <consortium name="Caenorhabditis japonica Sequencing Consortium"/>
            <person name="Wilson R.K."/>
        </authorList>
    </citation>
    <scope>NUCLEOTIDE SEQUENCE [LARGE SCALE GENOMIC DNA]</scope>
    <source>
        <strain evidence="2">DF5081</strain>
    </source>
</reference>
<keyword evidence="2" id="KW-1185">Reference proteome</keyword>
<dbReference type="AlphaFoldDB" id="A0A8R1IZX9"/>
<evidence type="ECO:0000313" key="1">
    <source>
        <dbReference type="EnsemblMetazoa" id="CJA41782.1"/>
    </source>
</evidence>
<dbReference type="Proteomes" id="UP000005237">
    <property type="component" value="Unassembled WGS sequence"/>
</dbReference>
<reference evidence="1" key="2">
    <citation type="submission" date="2022-06" db="UniProtKB">
        <authorList>
            <consortium name="EnsemblMetazoa"/>
        </authorList>
    </citation>
    <scope>IDENTIFICATION</scope>
    <source>
        <strain evidence="1">DF5081</strain>
    </source>
</reference>
<evidence type="ECO:0000313" key="2">
    <source>
        <dbReference type="Proteomes" id="UP000005237"/>
    </source>
</evidence>
<protein>
    <submittedName>
        <fullName evidence="1">Uncharacterized protein</fullName>
    </submittedName>
</protein>
<dbReference type="EnsemblMetazoa" id="CJA41782.1">
    <property type="protein sequence ID" value="CJA41782.1"/>
    <property type="gene ID" value="WBGene00217630"/>
</dbReference>
<accession>A0A8R1IZX9</accession>
<proteinExistence type="predicted"/>
<sequence>MTHYEKSHCVAGVHQEFFNNMVRSFCPGWFGEGAGLSETNCSEERVDLNFPPPDGRATYSTRRKFIYRVNNQRELERIANPTFREEAAAKTF</sequence>
<name>A0A8R1IZX9_CAEJA</name>
<organism evidence="1 2">
    <name type="scientific">Caenorhabditis japonica</name>
    <dbReference type="NCBI Taxonomy" id="281687"/>
    <lineage>
        <taxon>Eukaryota</taxon>
        <taxon>Metazoa</taxon>
        <taxon>Ecdysozoa</taxon>
        <taxon>Nematoda</taxon>
        <taxon>Chromadorea</taxon>
        <taxon>Rhabditida</taxon>
        <taxon>Rhabditina</taxon>
        <taxon>Rhabditomorpha</taxon>
        <taxon>Rhabditoidea</taxon>
        <taxon>Rhabditidae</taxon>
        <taxon>Peloderinae</taxon>
        <taxon>Caenorhabditis</taxon>
    </lineage>
</organism>